<keyword evidence="3 4" id="KW-0418">Kinase</keyword>
<comment type="similarity">
    <text evidence="4">Belongs to the adenylate kinase family.</text>
</comment>
<comment type="caution">
    <text evidence="5">The sequence shown here is derived from an EMBL/GenBank/DDBJ whole genome shotgun (WGS) entry which is preliminary data.</text>
</comment>
<organism evidence="5 6">
    <name type="scientific">Aduncisulcus paluster</name>
    <dbReference type="NCBI Taxonomy" id="2918883"/>
    <lineage>
        <taxon>Eukaryota</taxon>
        <taxon>Metamonada</taxon>
        <taxon>Carpediemonas-like organisms</taxon>
        <taxon>Aduncisulcus</taxon>
    </lineage>
</organism>
<evidence type="ECO:0000256" key="1">
    <source>
        <dbReference type="ARBA" id="ARBA00022679"/>
    </source>
</evidence>
<sequence>MLSSKFESFFTKNHEIVRVDSNGLAQIGFTKFALQGSEVPSQLLFSRIPEYAFKDIPFSELSFSSGNHTRFSIPVSGHVTNVNKGLKKNPDAILKRMIGGSLDSAFLLSVQLEDRSDLESLMSQEEYDHFISSGEAISQSKKPLLDIIDETKGSSIDHGLAIASHTASHDAAQSMFSSVITDLEKELGPEKVLFPREIIWLGGAPGAGKGTNTPFISKARDISAKPIVMSDLFKTPEMRRLMDQGLLINDGVVLRLLMKELLKPKYRDGVIVDGFPRTATQGACVECLHRYMTEQKIRYEDTDMASSFAQPLFRIVVLYVSEHVAVERQLGRGKKQLAHNKRVEETGIGEIQKVRATDLEPELAKKRYRVFEEETQEALSCFRELFDYHVIDANRPIDQVEKAIEEEFKYQSSLELDAITFDSIRNIPRSVDLTRHARQRLVRRLDTYQRDFKGVFSKVISVIENEIVPTLQIHAFSGCARVRVRDTVLAKDLAVQMLVDIMADRGFAVKVDRRTARDPSRVNIESGTIITDFRDEYIMDIEWAAPTL</sequence>
<dbReference type="InterPro" id="IPR027417">
    <property type="entry name" value="P-loop_NTPase"/>
</dbReference>
<accession>A0ABQ5KQ04</accession>
<evidence type="ECO:0000313" key="6">
    <source>
        <dbReference type="Proteomes" id="UP001057375"/>
    </source>
</evidence>
<dbReference type="InterPro" id="IPR011053">
    <property type="entry name" value="Single_hybrid_motif"/>
</dbReference>
<evidence type="ECO:0000256" key="3">
    <source>
        <dbReference type="ARBA" id="ARBA00022777"/>
    </source>
</evidence>
<dbReference type="SUPFAM" id="SSF52540">
    <property type="entry name" value="P-loop containing nucleoside triphosphate hydrolases"/>
    <property type="match status" value="1"/>
</dbReference>
<evidence type="ECO:0000313" key="5">
    <source>
        <dbReference type="EMBL" id="GKT34582.1"/>
    </source>
</evidence>
<protein>
    <submittedName>
        <fullName evidence="5">Multi-domain containing protein</fullName>
    </submittedName>
</protein>
<dbReference type="InterPro" id="IPR033753">
    <property type="entry name" value="GCV_H/Fam206"/>
</dbReference>
<proteinExistence type="inferred from homology"/>
<dbReference type="InterPro" id="IPR000850">
    <property type="entry name" value="Adenylat/UMP-CMP_kin"/>
</dbReference>
<evidence type="ECO:0000256" key="4">
    <source>
        <dbReference type="RuleBase" id="RU003330"/>
    </source>
</evidence>
<evidence type="ECO:0000256" key="2">
    <source>
        <dbReference type="ARBA" id="ARBA00022741"/>
    </source>
</evidence>
<name>A0ABQ5KQ04_9EUKA</name>
<dbReference type="Pfam" id="PF00406">
    <property type="entry name" value="ADK"/>
    <property type="match status" value="1"/>
</dbReference>
<dbReference type="Gene3D" id="3.40.50.300">
    <property type="entry name" value="P-loop containing nucleotide triphosphate hydrolases"/>
    <property type="match status" value="1"/>
</dbReference>
<reference evidence="5" key="1">
    <citation type="submission" date="2022-03" db="EMBL/GenBank/DDBJ databases">
        <title>Draft genome sequence of Aduncisulcus paluster, a free-living microaerophilic Fornicata.</title>
        <authorList>
            <person name="Yuyama I."/>
            <person name="Kume K."/>
            <person name="Tamura T."/>
            <person name="Inagaki Y."/>
            <person name="Hashimoto T."/>
        </authorList>
    </citation>
    <scope>NUCLEOTIDE SEQUENCE</scope>
    <source>
        <strain evidence="5">NY0171</strain>
    </source>
</reference>
<dbReference type="PRINTS" id="PR00094">
    <property type="entry name" value="ADENYLTKNASE"/>
</dbReference>
<keyword evidence="6" id="KW-1185">Reference proteome</keyword>
<dbReference type="InterPro" id="IPR033690">
    <property type="entry name" value="Adenylat_kinase_CS"/>
</dbReference>
<dbReference type="PROSITE" id="PS00113">
    <property type="entry name" value="ADENYLATE_KINASE"/>
    <property type="match status" value="1"/>
</dbReference>
<keyword evidence="1 4" id="KW-0808">Transferase</keyword>
<dbReference type="CDD" id="cd01428">
    <property type="entry name" value="ADK"/>
    <property type="match status" value="1"/>
</dbReference>
<dbReference type="PANTHER" id="PTHR23359">
    <property type="entry name" value="NUCLEOTIDE KINASE"/>
    <property type="match status" value="1"/>
</dbReference>
<gene>
    <name evidence="5" type="ORF">ADUPG1_007912</name>
</gene>
<dbReference type="EMBL" id="BQXS01010833">
    <property type="protein sequence ID" value="GKT34582.1"/>
    <property type="molecule type" value="Genomic_DNA"/>
</dbReference>
<dbReference type="Proteomes" id="UP001057375">
    <property type="component" value="Unassembled WGS sequence"/>
</dbReference>
<dbReference type="SUPFAM" id="SSF51230">
    <property type="entry name" value="Single hybrid motif"/>
    <property type="match status" value="1"/>
</dbReference>
<dbReference type="Pfam" id="PF01597">
    <property type="entry name" value="GCV_H"/>
    <property type="match status" value="1"/>
</dbReference>
<keyword evidence="2" id="KW-0547">Nucleotide-binding</keyword>
<dbReference type="Gene3D" id="2.40.50.100">
    <property type="match status" value="1"/>
</dbReference>